<proteinExistence type="predicted"/>
<gene>
    <name evidence="1" type="ORF">DA73_0400023410</name>
</gene>
<evidence type="ECO:0000313" key="1">
    <source>
        <dbReference type="EMBL" id="KAF3888110.1"/>
    </source>
</evidence>
<accession>A0A8S9T6M9</accession>
<evidence type="ECO:0000313" key="2">
    <source>
        <dbReference type="Proteomes" id="UP000029738"/>
    </source>
</evidence>
<dbReference type="AlphaFoldDB" id="A0A8S9T6M9"/>
<reference evidence="1" key="1">
    <citation type="journal article" date="2015" name="Genome Announc.">
        <title>Draft Genome Sequence of Tolypothrix boutellei Strain VB521301.</title>
        <authorList>
            <person name="Chandrababunaidu M.M."/>
            <person name="Singh D."/>
            <person name="Sen D."/>
            <person name="Bhan S."/>
            <person name="Das S."/>
            <person name="Gupta A."/>
            <person name="Adhikary S.P."/>
            <person name="Tripathy S."/>
        </authorList>
    </citation>
    <scope>NUCLEOTIDE SEQUENCE</scope>
    <source>
        <strain evidence="1">VB521301</strain>
    </source>
</reference>
<protein>
    <submittedName>
        <fullName evidence="1">Uncharacterized protein</fullName>
    </submittedName>
</protein>
<comment type="caution">
    <text evidence="1">The sequence shown here is derived from an EMBL/GenBank/DDBJ whole genome shotgun (WGS) entry which is preliminary data.</text>
</comment>
<reference evidence="1" key="2">
    <citation type="submission" date="2019-11" db="EMBL/GenBank/DDBJ databases">
        <title>Improved Assembly of Tolypothrix boutellei genome.</title>
        <authorList>
            <person name="Sarangi A.N."/>
            <person name="Mukherjee M."/>
            <person name="Ghosh S."/>
            <person name="Singh D."/>
            <person name="Das A."/>
            <person name="Kant S."/>
            <person name="Prusty A."/>
            <person name="Tripathy S."/>
        </authorList>
    </citation>
    <scope>NUCLEOTIDE SEQUENCE</scope>
    <source>
        <strain evidence="1">VB521301</strain>
    </source>
</reference>
<dbReference type="EMBL" id="JHEG04000001">
    <property type="protein sequence ID" value="KAF3888110.1"/>
    <property type="molecule type" value="Genomic_DNA"/>
</dbReference>
<organism evidence="1 2">
    <name type="scientific">Tolypothrix bouteillei VB521301</name>
    <dbReference type="NCBI Taxonomy" id="1479485"/>
    <lineage>
        <taxon>Bacteria</taxon>
        <taxon>Bacillati</taxon>
        <taxon>Cyanobacteriota</taxon>
        <taxon>Cyanophyceae</taxon>
        <taxon>Nostocales</taxon>
        <taxon>Tolypothrichaceae</taxon>
        <taxon>Tolypothrix</taxon>
    </lineage>
</organism>
<keyword evidence="2" id="KW-1185">Reference proteome</keyword>
<sequence length="52" mass="5861">MLSPSPYTKSVSPNPFTLFDPTFNLSFRIADLPTGQLAVHEVWHSHSPNHQL</sequence>
<name>A0A8S9T6M9_9CYAN</name>
<dbReference type="Proteomes" id="UP000029738">
    <property type="component" value="Unassembled WGS sequence"/>
</dbReference>